<accession>A0A7C8ICP8</accession>
<evidence type="ECO:0000313" key="2">
    <source>
        <dbReference type="EMBL" id="KAF2874726.1"/>
    </source>
</evidence>
<evidence type="ECO:0000313" key="3">
    <source>
        <dbReference type="Proteomes" id="UP000481861"/>
    </source>
</evidence>
<keyword evidence="3" id="KW-1185">Reference proteome</keyword>
<organism evidence="2 3">
    <name type="scientific">Massariosphaeria phaeospora</name>
    <dbReference type="NCBI Taxonomy" id="100035"/>
    <lineage>
        <taxon>Eukaryota</taxon>
        <taxon>Fungi</taxon>
        <taxon>Dikarya</taxon>
        <taxon>Ascomycota</taxon>
        <taxon>Pezizomycotina</taxon>
        <taxon>Dothideomycetes</taxon>
        <taxon>Pleosporomycetidae</taxon>
        <taxon>Pleosporales</taxon>
        <taxon>Pleosporales incertae sedis</taxon>
        <taxon>Massariosphaeria</taxon>
    </lineage>
</organism>
<comment type="caution">
    <text evidence="2">The sequence shown here is derived from an EMBL/GenBank/DDBJ whole genome shotgun (WGS) entry which is preliminary data.</text>
</comment>
<dbReference type="EMBL" id="JAADJZ010000005">
    <property type="protein sequence ID" value="KAF2874726.1"/>
    <property type="molecule type" value="Genomic_DNA"/>
</dbReference>
<sequence>MDLNSLLTKIIYILCNLYIMWPHSTPEHLRYPGGRDGHPRKHQILSMIALSPFITVYGSFARNLFCYMLGGEGWLHAAYCTQVKIHTCFYLVWLLVAWVANWARISDPEYLRHYVARQRWLRRDVMRRQWTNRLSYIH</sequence>
<dbReference type="Proteomes" id="UP000481861">
    <property type="component" value="Unassembled WGS sequence"/>
</dbReference>
<dbReference type="AlphaFoldDB" id="A0A7C8ICP8"/>
<feature type="transmembrane region" description="Helical" evidence="1">
    <location>
        <begin position="6"/>
        <end position="23"/>
    </location>
</feature>
<gene>
    <name evidence="2" type="ORF">BDV95DRAFT_563485</name>
</gene>
<evidence type="ECO:0000256" key="1">
    <source>
        <dbReference type="SAM" id="Phobius"/>
    </source>
</evidence>
<keyword evidence="1" id="KW-0812">Transmembrane</keyword>
<feature type="transmembrane region" description="Helical" evidence="1">
    <location>
        <begin position="83"/>
        <end position="103"/>
    </location>
</feature>
<keyword evidence="1" id="KW-0472">Membrane</keyword>
<keyword evidence="1" id="KW-1133">Transmembrane helix</keyword>
<feature type="transmembrane region" description="Helical" evidence="1">
    <location>
        <begin position="44"/>
        <end position="63"/>
    </location>
</feature>
<name>A0A7C8ICP8_9PLEO</name>
<proteinExistence type="predicted"/>
<protein>
    <submittedName>
        <fullName evidence="2">Uncharacterized protein</fullName>
    </submittedName>
</protein>
<reference evidence="2 3" key="1">
    <citation type="submission" date="2020-01" db="EMBL/GenBank/DDBJ databases">
        <authorList>
            <consortium name="DOE Joint Genome Institute"/>
            <person name="Haridas S."/>
            <person name="Albert R."/>
            <person name="Binder M."/>
            <person name="Bloem J."/>
            <person name="Labutti K."/>
            <person name="Salamov A."/>
            <person name="Andreopoulos B."/>
            <person name="Baker S.E."/>
            <person name="Barry K."/>
            <person name="Bills G."/>
            <person name="Bluhm B.H."/>
            <person name="Cannon C."/>
            <person name="Castanera R."/>
            <person name="Culley D.E."/>
            <person name="Daum C."/>
            <person name="Ezra D."/>
            <person name="Gonzalez J.B."/>
            <person name="Henrissat B."/>
            <person name="Kuo A."/>
            <person name="Liang C."/>
            <person name="Lipzen A."/>
            <person name="Lutzoni F."/>
            <person name="Magnuson J."/>
            <person name="Mondo S."/>
            <person name="Nolan M."/>
            <person name="Ohm R."/>
            <person name="Pangilinan J."/>
            <person name="Park H.-J.H."/>
            <person name="Ramirez L."/>
            <person name="Alfaro M."/>
            <person name="Sun H."/>
            <person name="Tritt A."/>
            <person name="Yoshinaga Y."/>
            <person name="Zwiers L.-H.L."/>
            <person name="Turgeon B.G."/>
            <person name="Goodwin S.B."/>
            <person name="Spatafora J.W."/>
            <person name="Crous P.W."/>
            <person name="Grigoriev I.V."/>
        </authorList>
    </citation>
    <scope>NUCLEOTIDE SEQUENCE [LARGE SCALE GENOMIC DNA]</scope>
    <source>
        <strain evidence="2 3">CBS 611.86</strain>
    </source>
</reference>